<proteinExistence type="predicted"/>
<dbReference type="EMBL" id="FMVT01000001">
    <property type="protein sequence ID" value="SCY01078.1"/>
    <property type="molecule type" value="Genomic_DNA"/>
</dbReference>
<protein>
    <recommendedName>
        <fullName evidence="3">Sulfotransferase family protein</fullName>
    </recommendedName>
</protein>
<dbReference type="AlphaFoldDB" id="A0A1G5CFL2"/>
<accession>A0A1G5CFL2</accession>
<dbReference type="STRING" id="336292.SAMN05660710_00540"/>
<evidence type="ECO:0000313" key="1">
    <source>
        <dbReference type="EMBL" id="SCY01078.1"/>
    </source>
</evidence>
<evidence type="ECO:0000313" key="2">
    <source>
        <dbReference type="Proteomes" id="UP000199502"/>
    </source>
</evidence>
<organism evidence="1 2">
    <name type="scientific">Paracoccus tibetensis</name>
    <dbReference type="NCBI Taxonomy" id="336292"/>
    <lineage>
        <taxon>Bacteria</taxon>
        <taxon>Pseudomonadati</taxon>
        <taxon>Pseudomonadota</taxon>
        <taxon>Alphaproteobacteria</taxon>
        <taxon>Rhodobacterales</taxon>
        <taxon>Paracoccaceae</taxon>
        <taxon>Paracoccus</taxon>
    </lineage>
</organism>
<name>A0A1G5CFL2_9RHOB</name>
<evidence type="ECO:0008006" key="3">
    <source>
        <dbReference type="Google" id="ProtNLM"/>
    </source>
</evidence>
<dbReference type="OrthoDB" id="7816979at2"/>
<dbReference type="RefSeq" id="WP_090739973.1">
    <property type="nucleotide sequence ID" value="NZ_FMVT01000001.1"/>
</dbReference>
<sequence length="291" mass="31847">MQLVFHVGVHGTDGDRMLKTLLNNRNWLLKNGTEVVTPNRHRGIIDEALASLDGGAASGEMEGIMLDAMLESDAPARVVMSTPTFMGAPGRVCGREGLYPQMAARVAALMRLFPSSETEFFLAIRNPATLLAEVLPQFAGGGYDELVQGCGPQDLRWREPIRQLVQAAGGRRVVIWCHEDVPLIWPEVVRLVGGMPADVPLAGSLLYMHELLGDLGIARLREAMAGQDQLTVARRRQIYAEVLALHALPGMLDQVIELPGWTQEIVDEVTRNYRADVAEIAVLPGVEFILP</sequence>
<keyword evidence="2" id="KW-1185">Reference proteome</keyword>
<dbReference type="Proteomes" id="UP000199502">
    <property type="component" value="Unassembled WGS sequence"/>
</dbReference>
<gene>
    <name evidence="1" type="ORF">SAMN05660710_00540</name>
</gene>
<reference evidence="1 2" key="1">
    <citation type="submission" date="2016-10" db="EMBL/GenBank/DDBJ databases">
        <authorList>
            <person name="de Groot N.N."/>
        </authorList>
    </citation>
    <scope>NUCLEOTIDE SEQUENCE [LARGE SCALE GENOMIC DNA]</scope>
    <source>
        <strain evidence="1 2">CGMCC 1.8925</strain>
    </source>
</reference>